<keyword evidence="2" id="KW-0689">Ribosomal protein</keyword>
<dbReference type="AlphaFoldDB" id="A0AAN9NE82"/>
<dbReference type="FunFam" id="1.10.10.250:FF:000002">
    <property type="entry name" value="60S ribosomal protein L12"/>
    <property type="match status" value="1"/>
</dbReference>
<keyword evidence="6" id="KW-1185">Reference proteome</keyword>
<accession>A0AAN9NE82</accession>
<dbReference type="PANTHER" id="PTHR11661">
    <property type="entry name" value="60S RIBOSOMAL PROTEIN L12"/>
    <property type="match status" value="1"/>
</dbReference>
<dbReference type="InterPro" id="IPR000911">
    <property type="entry name" value="Ribosomal_uL11"/>
</dbReference>
<dbReference type="InterPro" id="IPR020783">
    <property type="entry name" value="Ribosomal_uL11_C"/>
</dbReference>
<name>A0AAN9NE82_PHACN</name>
<dbReference type="Proteomes" id="UP001374584">
    <property type="component" value="Unassembled WGS sequence"/>
</dbReference>
<dbReference type="EMBL" id="JAYMYR010000004">
    <property type="protein sequence ID" value="KAK7368243.1"/>
    <property type="molecule type" value="Genomic_DNA"/>
</dbReference>
<dbReference type="SMART" id="SM00649">
    <property type="entry name" value="RL11"/>
    <property type="match status" value="1"/>
</dbReference>
<proteinExistence type="inferred from homology"/>
<evidence type="ECO:0000256" key="1">
    <source>
        <dbReference type="ARBA" id="ARBA00010537"/>
    </source>
</evidence>
<dbReference type="Gene3D" id="1.10.10.250">
    <property type="entry name" value="Ribosomal protein L11, C-terminal domain"/>
    <property type="match status" value="1"/>
</dbReference>
<dbReference type="InterPro" id="IPR036769">
    <property type="entry name" value="Ribosomal_uL11_C_sf"/>
</dbReference>
<dbReference type="GO" id="GO:0070180">
    <property type="term" value="F:large ribosomal subunit rRNA binding"/>
    <property type="evidence" value="ECO:0007669"/>
    <property type="project" value="TreeGrafter"/>
</dbReference>
<sequence>MGVTSSLAPKISPLGLSLKKIVVPSVAALVIKALKDPKRDRKKTNNIKHNGNIALVDVIEIVSVMKPHSMVKDLSRTIKEILETCVSVVCTVDGKNPKDIQQEIFDGDVEVPLE</sequence>
<feature type="domain" description="Large ribosomal subunit protein uL11 C-terminal" evidence="4">
    <location>
        <begin position="23"/>
        <end position="92"/>
    </location>
</feature>
<reference evidence="5 6" key="1">
    <citation type="submission" date="2024-01" db="EMBL/GenBank/DDBJ databases">
        <title>The genomes of 5 underutilized Papilionoideae crops provide insights into root nodulation and disease resistanc.</title>
        <authorList>
            <person name="Jiang F."/>
        </authorList>
    </citation>
    <scope>NUCLEOTIDE SEQUENCE [LARGE SCALE GENOMIC DNA]</scope>
    <source>
        <strain evidence="5">JINMINGXINNONG_FW02</strain>
        <tissue evidence="5">Leaves</tissue>
    </source>
</reference>
<evidence type="ECO:0000313" key="5">
    <source>
        <dbReference type="EMBL" id="KAK7368243.1"/>
    </source>
</evidence>
<protein>
    <recommendedName>
        <fullName evidence="4">Large ribosomal subunit protein uL11 C-terminal domain-containing protein</fullName>
    </recommendedName>
</protein>
<comment type="similarity">
    <text evidence="1">Belongs to the universal ribosomal protein uL11 family.</text>
</comment>
<evidence type="ECO:0000259" key="4">
    <source>
        <dbReference type="Pfam" id="PF00298"/>
    </source>
</evidence>
<dbReference type="GO" id="GO:0022625">
    <property type="term" value="C:cytosolic large ribosomal subunit"/>
    <property type="evidence" value="ECO:0007669"/>
    <property type="project" value="TreeGrafter"/>
</dbReference>
<dbReference type="PANTHER" id="PTHR11661:SF44">
    <property type="entry name" value="LARGE RIBOSOMAL SUBUNIT PROTEIN UL11X"/>
    <property type="match status" value="1"/>
</dbReference>
<evidence type="ECO:0000313" key="6">
    <source>
        <dbReference type="Proteomes" id="UP001374584"/>
    </source>
</evidence>
<dbReference type="SUPFAM" id="SSF46906">
    <property type="entry name" value="Ribosomal protein L11, C-terminal domain"/>
    <property type="match status" value="1"/>
</dbReference>
<organism evidence="5 6">
    <name type="scientific">Phaseolus coccineus</name>
    <name type="common">Scarlet runner bean</name>
    <name type="synonym">Phaseolus multiflorus</name>
    <dbReference type="NCBI Taxonomy" id="3886"/>
    <lineage>
        <taxon>Eukaryota</taxon>
        <taxon>Viridiplantae</taxon>
        <taxon>Streptophyta</taxon>
        <taxon>Embryophyta</taxon>
        <taxon>Tracheophyta</taxon>
        <taxon>Spermatophyta</taxon>
        <taxon>Magnoliopsida</taxon>
        <taxon>eudicotyledons</taxon>
        <taxon>Gunneridae</taxon>
        <taxon>Pentapetalae</taxon>
        <taxon>rosids</taxon>
        <taxon>fabids</taxon>
        <taxon>Fabales</taxon>
        <taxon>Fabaceae</taxon>
        <taxon>Papilionoideae</taxon>
        <taxon>50 kb inversion clade</taxon>
        <taxon>NPAAA clade</taxon>
        <taxon>indigoferoid/millettioid clade</taxon>
        <taxon>Phaseoleae</taxon>
        <taxon>Phaseolus</taxon>
    </lineage>
</organism>
<evidence type="ECO:0000256" key="2">
    <source>
        <dbReference type="ARBA" id="ARBA00022980"/>
    </source>
</evidence>
<dbReference type="GO" id="GO:0003735">
    <property type="term" value="F:structural constituent of ribosome"/>
    <property type="evidence" value="ECO:0007669"/>
    <property type="project" value="InterPro"/>
</dbReference>
<comment type="caution">
    <text evidence="5">The sequence shown here is derived from an EMBL/GenBank/DDBJ whole genome shotgun (WGS) entry which is preliminary data.</text>
</comment>
<gene>
    <name evidence="5" type="ORF">VNO80_10267</name>
</gene>
<dbReference type="Pfam" id="PF00298">
    <property type="entry name" value="Ribosomal_L11"/>
    <property type="match status" value="1"/>
</dbReference>
<evidence type="ECO:0000256" key="3">
    <source>
        <dbReference type="ARBA" id="ARBA00023274"/>
    </source>
</evidence>
<dbReference type="GO" id="GO:0006412">
    <property type="term" value="P:translation"/>
    <property type="evidence" value="ECO:0007669"/>
    <property type="project" value="InterPro"/>
</dbReference>
<keyword evidence="3" id="KW-0687">Ribonucleoprotein</keyword>